<evidence type="ECO:0000259" key="1">
    <source>
        <dbReference type="Pfam" id="PF14397"/>
    </source>
</evidence>
<proteinExistence type="predicted"/>
<reference evidence="2 3" key="1">
    <citation type="submission" date="2019-03" db="EMBL/GenBank/DDBJ databases">
        <title>Genomic Encyclopedia of Type Strains, Phase IV (KMG-IV): sequencing the most valuable type-strain genomes for metagenomic binning, comparative biology and taxonomic classification.</title>
        <authorList>
            <person name="Goeker M."/>
        </authorList>
    </citation>
    <scope>NUCLEOTIDE SEQUENCE [LARGE SCALE GENOMIC DNA]</scope>
    <source>
        <strain evidence="2 3">DSM 2781</strain>
    </source>
</reference>
<accession>A0A4R2NKP4</accession>
<dbReference type="AlphaFoldDB" id="A0A4R2NKP4"/>
<dbReference type="Proteomes" id="UP000295733">
    <property type="component" value="Unassembled WGS sequence"/>
</dbReference>
<keyword evidence="3" id="KW-1185">Reference proteome</keyword>
<dbReference type="InterPro" id="IPR039523">
    <property type="entry name" value="RimK-rel_E_lig_ATP-grasp"/>
</dbReference>
<sequence>MADISMDTALVEKESAKGGNVSGLVAQAAKQSGVSPFKMMREIMMMKRAPCHMTEHEYFEFQLYDPSLSKEQKRAFVGMDGSFKLNLKLAPPRLTQMRGFLRDKVVFTGLLRQLGLATTETQAVVAVDRRMGTMPCLRSVEDIERFLRDQARYPLFGKPVRGSRALGTVGIEGLDEAGQRLRLANGKTVALRALAEEIITDFPEGYMFQSRVVQHPDIARFAGDSVGTVRLVTVIEEDTPRVLYALWKIPAPTSMSDNYWQAGNMLCRLDAATGEVQACRTGKGLETQWLDTHPATGLPLKGFRIPNWDKVVAAALDAHAIFPVNGMLGWDIAVGPEGGIVIETNANPGHEFYQLSTGRGILSPDMQAVFDRVIARNERVTDELNRLAREKY</sequence>
<dbReference type="Pfam" id="PF14397">
    <property type="entry name" value="ATPgrasp_ST"/>
    <property type="match status" value="1"/>
</dbReference>
<evidence type="ECO:0000313" key="2">
    <source>
        <dbReference type="EMBL" id="TCP22051.1"/>
    </source>
</evidence>
<comment type="caution">
    <text evidence="2">The sequence shown here is derived from an EMBL/GenBank/DDBJ whole genome shotgun (WGS) entry which is preliminary data.</text>
</comment>
<dbReference type="OrthoDB" id="8736147at2"/>
<name>A0A4R2NKP4_RHOAD</name>
<evidence type="ECO:0000313" key="3">
    <source>
        <dbReference type="Proteomes" id="UP000295733"/>
    </source>
</evidence>
<gene>
    <name evidence="2" type="ORF">EV656_10897</name>
</gene>
<protein>
    <submittedName>
        <fullName evidence="2">Putative polysaccharide biosynthesis protein</fullName>
    </submittedName>
</protein>
<dbReference type="EMBL" id="SLXL01000008">
    <property type="protein sequence ID" value="TCP22051.1"/>
    <property type="molecule type" value="Genomic_DNA"/>
</dbReference>
<organism evidence="2 3">
    <name type="scientific">Rhodovulum adriaticum</name>
    <name type="common">Rhodopseudomonas adriatica</name>
    <dbReference type="NCBI Taxonomy" id="35804"/>
    <lineage>
        <taxon>Bacteria</taxon>
        <taxon>Pseudomonadati</taxon>
        <taxon>Pseudomonadota</taxon>
        <taxon>Alphaproteobacteria</taxon>
        <taxon>Rhodobacterales</taxon>
        <taxon>Paracoccaceae</taxon>
        <taxon>Rhodovulum</taxon>
    </lineage>
</organism>
<dbReference type="SUPFAM" id="SSF56059">
    <property type="entry name" value="Glutathione synthetase ATP-binding domain-like"/>
    <property type="match status" value="1"/>
</dbReference>
<feature type="domain" description="Alpha-L-glutamate ligase-related protein ATP-grasp" evidence="1">
    <location>
        <begin position="100"/>
        <end position="363"/>
    </location>
</feature>
<dbReference type="RefSeq" id="WP_132603970.1">
    <property type="nucleotide sequence ID" value="NZ_NRRP01000011.1"/>
</dbReference>